<dbReference type="EMBL" id="JBHVZQ010000052">
    <property type="protein sequence ID" value="MFF1278254.1"/>
    <property type="molecule type" value="Genomic_DNA"/>
</dbReference>
<dbReference type="RefSeq" id="WP_388240713.1">
    <property type="nucleotide sequence ID" value="NZ_JBHVZQ010000052.1"/>
</dbReference>
<evidence type="ECO:0008006" key="3">
    <source>
        <dbReference type="Google" id="ProtNLM"/>
    </source>
</evidence>
<comment type="caution">
    <text evidence="1">The sequence shown here is derived from an EMBL/GenBank/DDBJ whole genome shotgun (WGS) entry which is preliminary data.</text>
</comment>
<name>A0ABW6QGA3_9ACTN</name>
<organism evidence="1 2">
    <name type="scientific">Streptomyces marokkonensis</name>
    <dbReference type="NCBI Taxonomy" id="324855"/>
    <lineage>
        <taxon>Bacteria</taxon>
        <taxon>Bacillati</taxon>
        <taxon>Actinomycetota</taxon>
        <taxon>Actinomycetes</taxon>
        <taxon>Kitasatosporales</taxon>
        <taxon>Streptomycetaceae</taxon>
        <taxon>Streptomyces</taxon>
    </lineage>
</organism>
<gene>
    <name evidence="1" type="ORF">ACFVZC_33540</name>
</gene>
<evidence type="ECO:0000313" key="2">
    <source>
        <dbReference type="Proteomes" id="UP001601627"/>
    </source>
</evidence>
<protein>
    <recommendedName>
        <fullName evidence="3">Transposase</fullName>
    </recommendedName>
</protein>
<accession>A0ABW6QGA3</accession>
<sequence>MAREGRAGTSLGPDRFEGRTWRRHHHVTLVTAARAFLTLRRLGPKARTPA</sequence>
<dbReference type="Proteomes" id="UP001601627">
    <property type="component" value="Unassembled WGS sequence"/>
</dbReference>
<reference evidence="1 2" key="1">
    <citation type="submission" date="2024-09" db="EMBL/GenBank/DDBJ databases">
        <title>The Natural Products Discovery Center: Release of the First 8490 Sequenced Strains for Exploring Actinobacteria Biosynthetic Diversity.</title>
        <authorList>
            <person name="Kalkreuter E."/>
            <person name="Kautsar S.A."/>
            <person name="Yang D."/>
            <person name="Bader C.D."/>
            <person name="Teijaro C.N."/>
            <person name="Fluegel L."/>
            <person name="Davis C.M."/>
            <person name="Simpson J.R."/>
            <person name="Lauterbach L."/>
            <person name="Steele A.D."/>
            <person name="Gui C."/>
            <person name="Meng S."/>
            <person name="Li G."/>
            <person name="Viehrig K."/>
            <person name="Ye F."/>
            <person name="Su P."/>
            <person name="Kiefer A.F."/>
            <person name="Nichols A."/>
            <person name="Cepeda A.J."/>
            <person name="Yan W."/>
            <person name="Fan B."/>
            <person name="Jiang Y."/>
            <person name="Adhikari A."/>
            <person name="Zheng C.-J."/>
            <person name="Schuster L."/>
            <person name="Cowan T.M."/>
            <person name="Smanski M.J."/>
            <person name="Chevrette M.G."/>
            <person name="De Carvalho L.P.S."/>
            <person name="Shen B."/>
        </authorList>
    </citation>
    <scope>NUCLEOTIDE SEQUENCE [LARGE SCALE GENOMIC DNA]</scope>
    <source>
        <strain evidence="1 2">NPDC058328</strain>
    </source>
</reference>
<keyword evidence="2" id="KW-1185">Reference proteome</keyword>
<proteinExistence type="predicted"/>
<evidence type="ECO:0000313" key="1">
    <source>
        <dbReference type="EMBL" id="MFF1278254.1"/>
    </source>
</evidence>